<dbReference type="Gene3D" id="3.60.60.10">
    <property type="entry name" value="Penicillin V Acylase, Chain A"/>
    <property type="match status" value="1"/>
</dbReference>
<sequence length="412" mass="44722">MRRTSIRTIGMTLLLVVWAVSPLRAETKTIARCGAGFLEEVNGYRVLHLKGTPYEMGYQHGALLKDDIRENVRFLFEEKANELKLEVAGANLLNPKRAIGGIAATQKKFIPERFFEELRGMAAGAGLDAQEVTVANFIPELFHCSGFALSGSATKDGTLYHGRILDYGCDWRLQDHAVLIIAEPEGRIPFVNVTYAGFIGSVTGMNARQVSIGEMGGRGLGHWDGIPMAILVRMVLEQANDLDQAVAVFRDNPRTCEYYYVIADGKSGKGVGMEASWDTFGVVPMGGTHPRLPHAIKDAVLLSAGDRYEELARRVKSGFGTFDADSARALMDRPVAMKSNLHSVLFETKSSRFWVANAAKDGAPAATQPYHAFQLTDLLTHEPSSQAPTLPPPPADSAPAPKPVIQGASVTP</sequence>
<dbReference type="RefSeq" id="WP_015245806.1">
    <property type="nucleotide sequence ID" value="NC_019892.1"/>
</dbReference>
<dbReference type="EMBL" id="CP003364">
    <property type="protein sequence ID" value="AGA26651.1"/>
    <property type="molecule type" value="Genomic_DNA"/>
</dbReference>
<accession>L0DDB0</accession>
<dbReference type="AlphaFoldDB" id="L0DDB0"/>
<feature type="compositionally biased region" description="Pro residues" evidence="1">
    <location>
        <begin position="389"/>
        <end position="402"/>
    </location>
</feature>
<feature type="domain" description="Peptidase C45 hydrolase" evidence="2">
    <location>
        <begin position="160"/>
        <end position="266"/>
    </location>
</feature>
<evidence type="ECO:0000259" key="2">
    <source>
        <dbReference type="Pfam" id="PF03417"/>
    </source>
</evidence>
<dbReference type="NCBIfam" id="NF040521">
    <property type="entry name" value="C45_proenzyme"/>
    <property type="match status" value="1"/>
</dbReference>
<dbReference type="OrthoDB" id="264208at2"/>
<dbReference type="eggNOG" id="COG4927">
    <property type="taxonomic scope" value="Bacteria"/>
</dbReference>
<dbReference type="GO" id="GO:0016740">
    <property type="term" value="F:transferase activity"/>
    <property type="evidence" value="ECO:0007669"/>
    <property type="project" value="UniProtKB-KW"/>
</dbReference>
<keyword evidence="4" id="KW-1185">Reference proteome</keyword>
<feature type="region of interest" description="Disordered" evidence="1">
    <location>
        <begin position="381"/>
        <end position="412"/>
    </location>
</feature>
<proteinExistence type="predicted"/>
<keyword evidence="3" id="KW-0808">Transferase</keyword>
<dbReference type="PANTHER" id="PTHR35190:SF2">
    <property type="entry name" value="PROTEIN DCD1B"/>
    <property type="match status" value="1"/>
</dbReference>
<organism evidence="3 4">
    <name type="scientific">Singulisphaera acidiphila (strain ATCC BAA-1392 / DSM 18658 / VKM B-2454 / MOB10)</name>
    <dbReference type="NCBI Taxonomy" id="886293"/>
    <lineage>
        <taxon>Bacteria</taxon>
        <taxon>Pseudomonadati</taxon>
        <taxon>Planctomycetota</taxon>
        <taxon>Planctomycetia</taxon>
        <taxon>Isosphaerales</taxon>
        <taxon>Isosphaeraceae</taxon>
        <taxon>Singulisphaera</taxon>
    </lineage>
</organism>
<evidence type="ECO:0000313" key="3">
    <source>
        <dbReference type="EMBL" id="AGA26651.1"/>
    </source>
</evidence>
<evidence type="ECO:0000313" key="4">
    <source>
        <dbReference type="Proteomes" id="UP000010798"/>
    </source>
</evidence>
<dbReference type="InterPro" id="IPR005079">
    <property type="entry name" value="Peptidase_C45_hydrolase"/>
</dbReference>
<gene>
    <name evidence="3" type="ordered locus">Sinac_2339</name>
</gene>
<dbReference type="InterPro" id="IPR047803">
    <property type="entry name" value="DCD1A/B-like"/>
</dbReference>
<dbReference type="HOGENOM" id="CLU_665477_0_0_0"/>
<dbReference type="InterPro" id="IPR047794">
    <property type="entry name" value="C45_proenzyme-like"/>
</dbReference>
<protein>
    <submittedName>
        <fullName evidence="3">Acyl-coenzyme A:6-aminopenicillanic acid acyl-transferase</fullName>
    </submittedName>
</protein>
<dbReference type="Proteomes" id="UP000010798">
    <property type="component" value="Chromosome"/>
</dbReference>
<evidence type="ECO:0000256" key="1">
    <source>
        <dbReference type="SAM" id="MobiDB-lite"/>
    </source>
</evidence>
<dbReference type="STRING" id="886293.Sinac_2339"/>
<dbReference type="PANTHER" id="PTHR35190">
    <property type="entry name" value="PROTEIN DCD1B"/>
    <property type="match status" value="1"/>
</dbReference>
<reference evidence="3 4" key="1">
    <citation type="submission" date="2012-02" db="EMBL/GenBank/DDBJ databases">
        <title>Complete sequence of chromosome of Singulisphaera acidiphila DSM 18658.</title>
        <authorList>
            <consortium name="US DOE Joint Genome Institute (JGI-PGF)"/>
            <person name="Lucas S."/>
            <person name="Copeland A."/>
            <person name="Lapidus A."/>
            <person name="Glavina del Rio T."/>
            <person name="Dalin E."/>
            <person name="Tice H."/>
            <person name="Bruce D."/>
            <person name="Goodwin L."/>
            <person name="Pitluck S."/>
            <person name="Peters L."/>
            <person name="Ovchinnikova G."/>
            <person name="Chertkov O."/>
            <person name="Kyrpides N."/>
            <person name="Mavromatis K."/>
            <person name="Ivanova N."/>
            <person name="Brettin T."/>
            <person name="Detter J.C."/>
            <person name="Han C."/>
            <person name="Larimer F."/>
            <person name="Land M."/>
            <person name="Hauser L."/>
            <person name="Markowitz V."/>
            <person name="Cheng J.-F."/>
            <person name="Hugenholtz P."/>
            <person name="Woyke T."/>
            <person name="Wu D."/>
            <person name="Tindall B."/>
            <person name="Pomrenke H."/>
            <person name="Brambilla E."/>
            <person name="Klenk H.-P."/>
            <person name="Eisen J.A."/>
        </authorList>
    </citation>
    <scope>NUCLEOTIDE SEQUENCE [LARGE SCALE GENOMIC DNA]</scope>
    <source>
        <strain evidence="4">ATCC BAA-1392 / DSM 18658 / VKM B-2454 / MOB10</strain>
    </source>
</reference>
<dbReference type="Pfam" id="PF03417">
    <property type="entry name" value="AAT"/>
    <property type="match status" value="1"/>
</dbReference>
<name>L0DDB0_SINAD</name>
<dbReference type="KEGG" id="saci:Sinac_2339"/>